<dbReference type="InterPro" id="IPR001764">
    <property type="entry name" value="Glyco_hydro_3_N"/>
</dbReference>
<accession>A0ABS0ILN5</accession>
<dbReference type="Pfam" id="PF00933">
    <property type="entry name" value="Glyco_hydro_3"/>
    <property type="match status" value="1"/>
</dbReference>
<evidence type="ECO:0000256" key="3">
    <source>
        <dbReference type="SAM" id="SignalP"/>
    </source>
</evidence>
<reference evidence="5 6" key="1">
    <citation type="submission" date="2020-11" db="EMBL/GenBank/DDBJ databases">
        <authorList>
            <person name="Kim M.K."/>
        </authorList>
    </citation>
    <scope>NUCLEOTIDE SEQUENCE [LARGE SCALE GENOMIC DNA]</scope>
    <source>
        <strain evidence="5 6">BT683</strain>
    </source>
</reference>
<evidence type="ECO:0000256" key="2">
    <source>
        <dbReference type="ARBA" id="ARBA00022801"/>
    </source>
</evidence>
<dbReference type="InterPro" id="IPR036962">
    <property type="entry name" value="Glyco_hydro_3_N_sf"/>
</dbReference>
<dbReference type="InterPro" id="IPR036881">
    <property type="entry name" value="Glyco_hydro_3_C_sf"/>
</dbReference>
<protein>
    <submittedName>
        <fullName evidence="5">Glycoside hydrolase family 3 C-terminal domain-containing protein</fullName>
    </submittedName>
</protein>
<evidence type="ECO:0000313" key="5">
    <source>
        <dbReference type="EMBL" id="MBF9239097.1"/>
    </source>
</evidence>
<name>A0ABS0ILN5_9BACT</name>
<gene>
    <name evidence="5" type="ORF">I2I05_16965</name>
</gene>
<dbReference type="InterPro" id="IPR017853">
    <property type="entry name" value="GH"/>
</dbReference>
<feature type="domain" description="Fibronectin type III-like" evidence="4">
    <location>
        <begin position="611"/>
        <end position="681"/>
    </location>
</feature>
<dbReference type="InterPro" id="IPR002772">
    <property type="entry name" value="Glyco_hydro_3_C"/>
</dbReference>
<sequence length="818" mass="87678">MKKHLCLHLFLGLGALLASTGCNTQAQKQSAQASQLGLEPRIDSLLAAMSTEEKLAQLTNNSFMTTPDNARLRIPGFVMDDGPHGVRFQKAIAWPTGMGMVATWNRSLAQQVGQAMGEEFWAFGKHQQLGPCIDLAQDPRGGRSAESGGEDPFLIGQVQSHMAKGIQTTPVMATVKHFMIEGKQATRHTRNELFTDRGVMEHYGYHFRTVVQEGAVLSVMSAYNLLNGEHAAESPYLLNTVLRERWGFPFYVVSDWDAVHDTKKAIMAGNDVCMGSDDYTKDLPGLVKSGAVPMSAIDEAVRNVLRTKIMAGLLDFYPKGSKADANTPAHTKLNQQAARESIILLKNTDNLLPLNKATVKRIALIGPNADKGNLNCYGSSETSPPYSVSLKQGLETKLGLNKISFAKGCDMNSADTSGFKLARELARGADVVIFAAGLDSTQEGEEYNSGHDRANRSATLPGQQQALINALAKANPKMIVVVQSGGVCALHESLPRTKALLYSFYAGQEAGTALADVLVGDYNPAGRLPVTMPTGDAQLPAWGDDLRDANGVGYRLYDKKGMKPEFAFGAGLSYTTFQYTNLKLPAATAAAGAPVTISVDVTNTGAVAGDEVVQLYVLDKSSKLPMPEKQLKGFERIGLAPKQKKTVTFTLSAEDFYQWNEQTKAYEVHPGAYAFKVGSASDNLPLGGAFTLQAAPAKPDLKITQVFTVPRFPLPGQAVTFYAMVKNMGTAPVSGASKLDIAFSVGNAPVASLAGIGQPLLPGQARLLPATANNWKPTAAGTFSLGAVIDKSNLISEWLEGNNSFTRPIKVYSNPPAQ</sequence>
<evidence type="ECO:0000259" key="4">
    <source>
        <dbReference type="SMART" id="SM01217"/>
    </source>
</evidence>
<dbReference type="Pfam" id="PF07705">
    <property type="entry name" value="CARDB"/>
    <property type="match status" value="1"/>
</dbReference>
<dbReference type="RefSeq" id="WP_196283449.1">
    <property type="nucleotide sequence ID" value="NZ_JADQDQ010000009.1"/>
</dbReference>
<dbReference type="Gene3D" id="2.60.40.10">
    <property type="entry name" value="Immunoglobulins"/>
    <property type="match status" value="2"/>
</dbReference>
<dbReference type="SUPFAM" id="SSF51445">
    <property type="entry name" value="(Trans)glycosidases"/>
    <property type="match status" value="1"/>
</dbReference>
<dbReference type="PRINTS" id="PR00133">
    <property type="entry name" value="GLHYDRLASE3"/>
</dbReference>
<proteinExistence type="inferred from homology"/>
<keyword evidence="2 5" id="KW-0378">Hydrolase</keyword>
<feature type="signal peptide" evidence="3">
    <location>
        <begin position="1"/>
        <end position="18"/>
    </location>
</feature>
<keyword evidence="6" id="KW-1185">Reference proteome</keyword>
<dbReference type="SMART" id="SM01217">
    <property type="entry name" value="Fn3_like"/>
    <property type="match status" value="1"/>
</dbReference>
<dbReference type="InterPro" id="IPR011635">
    <property type="entry name" value="CARDB"/>
</dbReference>
<dbReference type="Gene3D" id="3.20.20.300">
    <property type="entry name" value="Glycoside hydrolase, family 3, N-terminal domain"/>
    <property type="match status" value="1"/>
</dbReference>
<dbReference type="InterPro" id="IPR050288">
    <property type="entry name" value="Cellulose_deg_GH3"/>
</dbReference>
<dbReference type="Pfam" id="PF01915">
    <property type="entry name" value="Glyco_hydro_3_C"/>
    <property type="match status" value="1"/>
</dbReference>
<dbReference type="PROSITE" id="PS51257">
    <property type="entry name" value="PROKAR_LIPOPROTEIN"/>
    <property type="match status" value="1"/>
</dbReference>
<dbReference type="InterPro" id="IPR026891">
    <property type="entry name" value="Fn3-like"/>
</dbReference>
<comment type="caution">
    <text evidence="5">The sequence shown here is derived from an EMBL/GenBank/DDBJ whole genome shotgun (WGS) entry which is preliminary data.</text>
</comment>
<dbReference type="Proteomes" id="UP000597617">
    <property type="component" value="Unassembled WGS sequence"/>
</dbReference>
<dbReference type="Pfam" id="PF14310">
    <property type="entry name" value="Fn3-like"/>
    <property type="match status" value="1"/>
</dbReference>
<dbReference type="Gene3D" id="3.40.50.1700">
    <property type="entry name" value="Glycoside hydrolase family 3 C-terminal domain"/>
    <property type="match status" value="1"/>
</dbReference>
<keyword evidence="3" id="KW-0732">Signal</keyword>
<comment type="similarity">
    <text evidence="1">Belongs to the glycosyl hydrolase 3 family.</text>
</comment>
<dbReference type="PANTHER" id="PTHR42715:SF10">
    <property type="entry name" value="BETA-GLUCOSIDASE"/>
    <property type="match status" value="1"/>
</dbReference>
<dbReference type="InterPro" id="IPR013783">
    <property type="entry name" value="Ig-like_fold"/>
</dbReference>
<dbReference type="PANTHER" id="PTHR42715">
    <property type="entry name" value="BETA-GLUCOSIDASE"/>
    <property type="match status" value="1"/>
</dbReference>
<dbReference type="EMBL" id="JADQDQ010000009">
    <property type="protein sequence ID" value="MBF9239097.1"/>
    <property type="molecule type" value="Genomic_DNA"/>
</dbReference>
<organism evidence="5 6">
    <name type="scientific">Hymenobacter jeongseonensis</name>
    <dbReference type="NCBI Taxonomy" id="2791027"/>
    <lineage>
        <taxon>Bacteria</taxon>
        <taxon>Pseudomonadati</taxon>
        <taxon>Bacteroidota</taxon>
        <taxon>Cytophagia</taxon>
        <taxon>Cytophagales</taxon>
        <taxon>Hymenobacteraceae</taxon>
        <taxon>Hymenobacter</taxon>
    </lineage>
</organism>
<feature type="chain" id="PRO_5045833917" evidence="3">
    <location>
        <begin position="19"/>
        <end position="818"/>
    </location>
</feature>
<dbReference type="GO" id="GO:0016787">
    <property type="term" value="F:hydrolase activity"/>
    <property type="evidence" value="ECO:0007669"/>
    <property type="project" value="UniProtKB-KW"/>
</dbReference>
<evidence type="ECO:0000256" key="1">
    <source>
        <dbReference type="ARBA" id="ARBA00005336"/>
    </source>
</evidence>
<dbReference type="SUPFAM" id="SSF52279">
    <property type="entry name" value="Beta-D-glucan exohydrolase, C-terminal domain"/>
    <property type="match status" value="1"/>
</dbReference>
<evidence type="ECO:0000313" key="6">
    <source>
        <dbReference type="Proteomes" id="UP000597617"/>
    </source>
</evidence>